<keyword evidence="2" id="KW-1185">Reference proteome</keyword>
<dbReference type="Proteomes" id="UP000219020">
    <property type="component" value="Unassembled WGS sequence"/>
</dbReference>
<sequence length="37" mass="4290">MEEISVSVRKWDYHPCGILDIDRDLNTALNIRDKASD</sequence>
<name>A0A2A5SZ63_9GAMM</name>
<accession>A0A2A5SZ63</accession>
<reference evidence="2" key="1">
    <citation type="submission" date="2017-04" db="EMBL/GenBank/DDBJ databases">
        <title>Genome evolution of the luminous symbionts of deep sea anglerfish.</title>
        <authorList>
            <person name="Hendry T.A."/>
        </authorList>
    </citation>
    <scope>NUCLEOTIDE SEQUENCE [LARGE SCALE GENOMIC DNA]</scope>
</reference>
<proteinExistence type="predicted"/>
<gene>
    <name evidence="1" type="ORF">BTN49_3219</name>
</gene>
<comment type="caution">
    <text evidence="1">The sequence shown here is derived from an EMBL/GenBank/DDBJ whole genome shotgun (WGS) entry which is preliminary data.</text>
</comment>
<evidence type="ECO:0000313" key="1">
    <source>
        <dbReference type="EMBL" id="PCS21209.1"/>
    </source>
</evidence>
<dbReference type="AlphaFoldDB" id="A0A2A5SZ63"/>
<protein>
    <submittedName>
        <fullName evidence="1">Uncharacterized protein</fullName>
    </submittedName>
</protein>
<evidence type="ECO:0000313" key="2">
    <source>
        <dbReference type="Proteomes" id="UP000219020"/>
    </source>
</evidence>
<organism evidence="1 2">
    <name type="scientific">Candidatus Enterovibrio escicola</name>
    <dbReference type="NCBI Taxonomy" id="1927127"/>
    <lineage>
        <taxon>Bacteria</taxon>
        <taxon>Pseudomonadati</taxon>
        <taxon>Pseudomonadota</taxon>
        <taxon>Gammaproteobacteria</taxon>
        <taxon>Vibrionales</taxon>
        <taxon>Vibrionaceae</taxon>
        <taxon>Enterovibrio</taxon>
    </lineage>
</organism>
<dbReference type="EMBL" id="NBYY01000037">
    <property type="protein sequence ID" value="PCS21209.1"/>
    <property type="molecule type" value="Genomic_DNA"/>
</dbReference>